<dbReference type="PANTHER" id="PTHR42957:SF1">
    <property type="entry name" value="HELICASE MJ1565-RELATED"/>
    <property type="match status" value="1"/>
</dbReference>
<dbReference type="Pfam" id="PF01935">
    <property type="entry name" value="DUF87"/>
    <property type="match status" value="1"/>
</dbReference>
<dbReference type="PANTHER" id="PTHR42957">
    <property type="entry name" value="HELICASE MJ1565-RELATED"/>
    <property type="match status" value="1"/>
</dbReference>
<dbReference type="InterPro" id="IPR008571">
    <property type="entry name" value="HerA-like"/>
</dbReference>
<dbReference type="Gene3D" id="3.40.50.300">
    <property type="entry name" value="P-loop containing nucleotide triphosphate hydrolases"/>
    <property type="match status" value="2"/>
</dbReference>
<reference evidence="2 3" key="1">
    <citation type="submission" date="2016-04" db="EMBL/GenBank/DDBJ databases">
        <title>Bacillus thuringiensis and Bacillus weihenstephanensis as novel biocontrol agents of wilt causing Verticillium species.</title>
        <authorList>
            <person name="Hollensteiner J."/>
            <person name="Wemheuer F."/>
            <person name="Harting R."/>
            <person name="Kolarzyk A."/>
            <person name="Diaz-Valerio S."/>
            <person name="Poehlein A."/>
            <person name="Brzuszkiewicz E."/>
            <person name="Nesemann K."/>
            <person name="Braus-Stromeyer S."/>
            <person name="Braus G."/>
            <person name="Daniel R."/>
            <person name="Liesegang H."/>
        </authorList>
    </citation>
    <scope>NUCLEOTIDE SEQUENCE [LARGE SCALE GENOMIC DNA]</scope>
    <source>
        <strain evidence="2 3">GOE4</strain>
    </source>
</reference>
<organism evidence="2 3">
    <name type="scientific">Bacillus thuringiensis</name>
    <dbReference type="NCBI Taxonomy" id="1428"/>
    <lineage>
        <taxon>Bacteria</taxon>
        <taxon>Bacillati</taxon>
        <taxon>Bacillota</taxon>
        <taxon>Bacilli</taxon>
        <taxon>Bacillales</taxon>
        <taxon>Bacillaceae</taxon>
        <taxon>Bacillus</taxon>
        <taxon>Bacillus cereus group</taxon>
    </lineage>
</organism>
<evidence type="ECO:0000313" key="3">
    <source>
        <dbReference type="Proteomes" id="UP000175994"/>
    </source>
</evidence>
<gene>
    <name evidence="2" type="ORF">BTGOE4_37370</name>
</gene>
<comment type="caution">
    <text evidence="2">The sequence shown here is derived from an EMBL/GenBank/DDBJ whole genome shotgun (WGS) entry which is preliminary data.</text>
</comment>
<proteinExistence type="predicted"/>
<dbReference type="InterPro" id="IPR027417">
    <property type="entry name" value="P-loop_NTPase"/>
</dbReference>
<dbReference type="Proteomes" id="UP000175994">
    <property type="component" value="Unassembled WGS sequence"/>
</dbReference>
<evidence type="ECO:0000259" key="1">
    <source>
        <dbReference type="Pfam" id="PF01935"/>
    </source>
</evidence>
<accession>A0A9X5RRU4</accession>
<evidence type="ECO:0000313" key="2">
    <source>
        <dbReference type="EMBL" id="OFC91237.1"/>
    </source>
</evidence>
<dbReference type="InterPro" id="IPR002789">
    <property type="entry name" value="HerA_central"/>
</dbReference>
<protein>
    <recommendedName>
        <fullName evidence="1">Helicase HerA central domain-containing protein</fullName>
    </recommendedName>
</protein>
<dbReference type="InterPro" id="IPR017646">
    <property type="entry name" value="Dnd_assoc_2"/>
</dbReference>
<sequence>MLNMLNTFYEYMSNQIIKYFQEKPIKSGDKFNVQFENLSDVKELILALEESGRGQNLVKKFYWPKVSYSTFALTFNNIDLIIASNLEDTTADFLTTLRNKVGTEDTSFRQTAILFVHNTTLDSIIGGTENLQKKGMPLSLNSLRKDIVEKVQISNLSDVNKSIIQFVLSKIEIDTVGIDTSIFEYEPIVQALSGEMNKSVYNRLGLFYDSELSQLNENERKGRLKENYEKFSLIGSIHKYSDPEQELEKHFDAEGAERLSQEDWENADYIYVKQSEDRKKDIKQLEYEEFKLETKGLKHWEKGDGTTKSKERKRNIIIFNTNRESEIRLSFRFDRHVRKENSCNQLNIVTSNSGKKIIATIKTHSGTTTFSKFQYKEKGVAYDFKVAVVECSEEFFLPVETSYFIEVKKKEQYIGVPCFESSITFNPKGEQEVKCFLKQGKEIIVESMDEKVTFTKNIEENTVDDLLTRMLLRLPDTEVPLAFSEDIQKPTYITALKVQQLKRKNKRSFIYCEGKLSQGNQAFFIRDAKFKENLALEQIFIEEQGFYVKENNQNKIIEKLELPLKVKTAYNELIKYFKQKNLLPSLTFWDEDLRELAHKYINSIIKTVEEIEDGRVLTLQEKNLLRIGIVESQNGLKELKLSPLHPLNVAYQLQLMESVGDEELPEEILKRLVPKNLLPYIYQGEHGIYKPVDQYHSPEWIYYYNHKNSRYNASTNFVSKLVKEKIQEFTSHFSYLFNSSFMNPIKLNLVNLGDCREVLQGIFEYYSKMLKDKKSLSQLLPINLYIYGEGDSYNAFEEFSFYQNNEQIKEHFDITLEAGDYTEDDLLNTFREKVHFYKRELNAREYEYCHISFYEINQNTDETYDNMESIETSVSLGGLISSVTSVFVGDSYRTGFGTKFLPKEKTDLLNLASVLNTLAQASKNQNPYNRKDVIITAFSDHDLQELTKIYKASHWVTFIEPKFDLSFFKNYQEKEKDLLILHYSDQYSSSSSYDAITVTQRSDQYQMLIREFLIEKVSDNSLINTKQIINLFNSINGDWLLRLIGDKSHFGREKMSILSAVKFSLTYFDHKDITWIPISLEEILRVSGAAGLKQREGLFSAKNLGIAGSHSDDILLIGIELRNQRVILHYYPVEVKIGDVNATVIDKAIEQVHKTRNAIDKFLNKDTFRNAVYRDFLVQLLLVSAKKMKLYNIWPTKNWDEILEGEIRTKLINDEYEITNDLNPYIHKGAIIAFKKSAYSKSEKSVNDVLKIEIPESRGYQYLVEDIQKMRDLIHNGQTDFDPMMLLQNKYNVEKQEEGHNYNSKQNHFVQDSKQDNAVLNENLNSEKQNNCQDNERVKSNDNPMKILFGHKLENKNIPLYWYPTTTSKVMHTNTGIIGTMGTGKTQFTKSLITQLYNNSSQNVNGTQIDILIFDYKGDYIKDDFIKATNAKVYDLFHLPYNPLALYKGNALKPMLPLHTANSIKETVATAFGLGVKQKGLLRDLIMEAYECKGISKVRQDTWDLPAPTISDVYEIFLKREDAKEDSLSVALKDLAEFEIFMPDSKNTQALYDLIDGVTVINLSGYDTGIQNLVVGITLDTFYSQMQTKGHSCIDGDFREITKMILVDEADNFLSKDFEALKKILKEGREFGVGTILSTQFLSHFATTDNDYSQYLLTWIVHCVTDLKRREVQSIFNTESKEEEDSIMNHIRQLEKHQSLVTSVSNNKLEVMEDKPFWQLIK</sequence>
<dbReference type="NCBIfam" id="TIGR03237">
    <property type="entry name" value="dnd_assoc_2"/>
    <property type="match status" value="1"/>
</dbReference>
<dbReference type="EMBL" id="LXLI01000028">
    <property type="protein sequence ID" value="OFC91237.1"/>
    <property type="molecule type" value="Genomic_DNA"/>
</dbReference>
<dbReference type="SUPFAM" id="SSF52540">
    <property type="entry name" value="P-loop containing nucleoside triphosphate hydrolases"/>
    <property type="match status" value="1"/>
</dbReference>
<feature type="domain" description="Helicase HerA central" evidence="1">
    <location>
        <begin position="1368"/>
        <end position="1579"/>
    </location>
</feature>
<name>A0A9X5RRU4_BACTU</name>